<dbReference type="GO" id="GO:0005886">
    <property type="term" value="C:plasma membrane"/>
    <property type="evidence" value="ECO:0007669"/>
    <property type="project" value="UniProtKB-SubCell"/>
</dbReference>
<feature type="transmembrane region" description="Helical" evidence="8">
    <location>
        <begin position="226"/>
        <end position="245"/>
    </location>
</feature>
<evidence type="ECO:0000256" key="1">
    <source>
        <dbReference type="ARBA" id="ARBA00004651"/>
    </source>
</evidence>
<feature type="domain" description="CN hydrolase" evidence="9">
    <location>
        <begin position="265"/>
        <end position="487"/>
    </location>
</feature>
<evidence type="ECO:0000259" key="9">
    <source>
        <dbReference type="PROSITE" id="PS50263"/>
    </source>
</evidence>
<keyword evidence="5 8" id="KW-1133">Transmembrane helix</keyword>
<dbReference type="PANTHER" id="PTHR38686">
    <property type="entry name" value="APOLIPOPROTEIN N-ACYLTRANSFERASE"/>
    <property type="match status" value="1"/>
</dbReference>
<comment type="subcellular location">
    <subcellularLocation>
        <location evidence="1">Cell membrane</location>
        <topology evidence="1">Multi-pass membrane protein</topology>
    </subcellularLocation>
</comment>
<dbReference type="InterPro" id="IPR045378">
    <property type="entry name" value="LNT_N"/>
</dbReference>
<keyword evidence="3" id="KW-0808">Transferase</keyword>
<proteinExistence type="predicted"/>
<evidence type="ECO:0000256" key="3">
    <source>
        <dbReference type="ARBA" id="ARBA00022679"/>
    </source>
</evidence>
<feature type="transmembrane region" description="Helical" evidence="8">
    <location>
        <begin position="152"/>
        <end position="172"/>
    </location>
</feature>
<feature type="transmembrane region" description="Helical" evidence="8">
    <location>
        <begin position="94"/>
        <end position="113"/>
    </location>
</feature>
<dbReference type="Proteomes" id="UP000316541">
    <property type="component" value="Unassembled WGS sequence"/>
</dbReference>
<protein>
    <submittedName>
        <fullName evidence="10">Nitrilase</fullName>
    </submittedName>
</protein>
<feature type="transmembrane region" description="Helical" evidence="8">
    <location>
        <begin position="500"/>
        <end position="519"/>
    </location>
</feature>
<keyword evidence="6 8" id="KW-0472">Membrane</keyword>
<feature type="transmembrane region" description="Helical" evidence="8">
    <location>
        <begin position="199"/>
        <end position="219"/>
    </location>
</feature>
<dbReference type="PROSITE" id="PS50263">
    <property type="entry name" value="CN_HYDROLASE"/>
    <property type="match status" value="1"/>
</dbReference>
<evidence type="ECO:0000256" key="4">
    <source>
        <dbReference type="ARBA" id="ARBA00022692"/>
    </source>
</evidence>
<evidence type="ECO:0000256" key="5">
    <source>
        <dbReference type="ARBA" id="ARBA00022989"/>
    </source>
</evidence>
<dbReference type="SUPFAM" id="SSF56317">
    <property type="entry name" value="Carbon-nitrogen hydrolase"/>
    <property type="match status" value="1"/>
</dbReference>
<accession>A0A544YTZ1</accession>
<keyword evidence="7" id="KW-0012">Acyltransferase</keyword>
<dbReference type="PROSITE" id="PS51257">
    <property type="entry name" value="PROKAR_LIPOPROTEIN"/>
    <property type="match status" value="1"/>
</dbReference>
<evidence type="ECO:0000313" key="10">
    <source>
        <dbReference type="EMBL" id="TQS20245.1"/>
    </source>
</evidence>
<evidence type="ECO:0000256" key="6">
    <source>
        <dbReference type="ARBA" id="ARBA00023136"/>
    </source>
</evidence>
<feature type="transmembrane region" description="Helical" evidence="8">
    <location>
        <begin position="119"/>
        <end position="140"/>
    </location>
</feature>
<dbReference type="AlphaFoldDB" id="A0A544YTZ1"/>
<evidence type="ECO:0000313" key="11">
    <source>
        <dbReference type="Proteomes" id="UP000316541"/>
    </source>
</evidence>
<gene>
    <name evidence="10" type="ORF">FLX08_16880</name>
</gene>
<dbReference type="Gene3D" id="3.60.110.10">
    <property type="entry name" value="Carbon-nitrogen hydrolase"/>
    <property type="match status" value="1"/>
</dbReference>
<keyword evidence="2" id="KW-1003">Cell membrane</keyword>
<reference evidence="10 11" key="1">
    <citation type="submission" date="2019-07" db="EMBL/GenBank/DDBJ databases">
        <title>Microbispora hainanensis DSM 45428.</title>
        <authorList>
            <person name="Thawai C."/>
        </authorList>
    </citation>
    <scope>NUCLEOTIDE SEQUENCE [LARGE SCALE GENOMIC DNA]</scope>
    <source>
        <strain evidence="10 11">DSM 45428</strain>
    </source>
</reference>
<dbReference type="Pfam" id="PF20154">
    <property type="entry name" value="LNT_N"/>
    <property type="match status" value="1"/>
</dbReference>
<dbReference type="InterPro" id="IPR003010">
    <property type="entry name" value="C-N_Hydrolase"/>
</dbReference>
<dbReference type="GO" id="GO:0016410">
    <property type="term" value="F:N-acyltransferase activity"/>
    <property type="evidence" value="ECO:0007669"/>
    <property type="project" value="InterPro"/>
</dbReference>
<evidence type="ECO:0000256" key="2">
    <source>
        <dbReference type="ARBA" id="ARBA00022475"/>
    </source>
</evidence>
<feature type="transmembrane region" description="Helical" evidence="8">
    <location>
        <begin position="71"/>
        <end position="87"/>
    </location>
</feature>
<dbReference type="Pfam" id="PF00795">
    <property type="entry name" value="CN_hydrolase"/>
    <property type="match status" value="1"/>
</dbReference>
<dbReference type="InterPro" id="IPR004563">
    <property type="entry name" value="Apolipo_AcylTrfase"/>
</dbReference>
<name>A0A544YTZ1_9ACTN</name>
<comment type="caution">
    <text evidence="10">The sequence shown here is derived from an EMBL/GenBank/DDBJ whole genome shotgun (WGS) entry which is preliminary data.</text>
</comment>
<dbReference type="PANTHER" id="PTHR38686:SF1">
    <property type="entry name" value="APOLIPOPROTEIN N-ACYLTRANSFERASE"/>
    <property type="match status" value="1"/>
</dbReference>
<evidence type="ECO:0000256" key="7">
    <source>
        <dbReference type="ARBA" id="ARBA00023315"/>
    </source>
</evidence>
<organism evidence="10 11">
    <name type="scientific">Microbispora hainanensis</name>
    <dbReference type="NCBI Taxonomy" id="568844"/>
    <lineage>
        <taxon>Bacteria</taxon>
        <taxon>Bacillati</taxon>
        <taxon>Actinomycetota</taxon>
        <taxon>Actinomycetes</taxon>
        <taxon>Streptosporangiales</taxon>
        <taxon>Streptosporangiaceae</taxon>
        <taxon>Microbispora</taxon>
    </lineage>
</organism>
<dbReference type="EMBL" id="VIRM01000018">
    <property type="protein sequence ID" value="TQS20245.1"/>
    <property type="molecule type" value="Genomic_DNA"/>
</dbReference>
<keyword evidence="4 8" id="KW-0812">Transmembrane</keyword>
<evidence type="ECO:0000256" key="8">
    <source>
        <dbReference type="SAM" id="Phobius"/>
    </source>
</evidence>
<dbReference type="InterPro" id="IPR036526">
    <property type="entry name" value="C-N_Hydrolase_sf"/>
</dbReference>
<dbReference type="GO" id="GO:0042158">
    <property type="term" value="P:lipoprotein biosynthetic process"/>
    <property type="evidence" value="ECO:0007669"/>
    <property type="project" value="InterPro"/>
</dbReference>
<sequence>MPPGSERFRSPRPAPGSLSPVMCVGAGCQRVGAAGEGGCSMNPPIRRLVVALAATALSATLFHFGTGLTPVPWVTWLAPLPVLVLAHRTGARTAFLAASAAWLGGETAMWGYFLGTVRIPPPMVVSMLVGSALLFGLVVLLSRALMLRGRALSAAAVVPAAWVVVEYAVSVLSPNGAWWSLAYTQADVLPVLQTVSVTGPWGITFLLVGVPAAVAALSAPRAAGRLRVTVTAVVVLALAMGYGAWRLRTPYGDGRGGDGPGAEKVALLAADRGGWVPVGSAEGRALLGTYTARIPDLAARGARVVVMPEKVFAADDATLPELVAPLARLAADHHVDIIAGLVLKGAGGLRNTAVDVPADGSRPVEYFKRHLIPGLEGDFRPGDRDAFVPGSGSRWGIAICFDLDLPGLVRDYRRSGATTMFVPAWDFDRDRWLHGRMAVTRGVENGLTVARAARDGDLVVSDPNGRILAEAHSADAPVVSVIATLPAGSAGTLYTRFGDWFAWACALLLLLALVSPAHVRRTARAERPAGAAAP</sequence>